<reference evidence="9 10" key="1">
    <citation type="journal article" date="2011" name="J. Bacteriol.">
        <title>Genome sequence of the ethanol-producing Zymomonas mobilis subsp. pomaceae lectotype strain ATCC 29192.</title>
        <authorList>
            <person name="Kouvelis V.N."/>
            <person name="Davenport K.W."/>
            <person name="Brettin T.S."/>
            <person name="Bruce D."/>
            <person name="Detter C."/>
            <person name="Han C.S."/>
            <person name="Nolan M."/>
            <person name="Tapia R."/>
            <person name="Damoulaki A."/>
            <person name="Kyrpides N.C."/>
            <person name="Typas M.A."/>
            <person name="Pappas K.M."/>
        </authorList>
    </citation>
    <scope>NUCLEOTIDE SEQUENCE [LARGE SCALE GENOMIC DNA]</scope>
    <source>
        <strain evidence="10">ATCC 29192 / DSM 22645 / JCM 10191 / CCUG 17912 / NBRC 13757 / NCIMB 11200 / NRRL B-4491 / Barker I</strain>
    </source>
</reference>
<dbReference type="PROSITE" id="PS00893">
    <property type="entry name" value="NUDIX_BOX"/>
    <property type="match status" value="1"/>
</dbReference>
<organism evidence="9 10">
    <name type="scientific">Zymomonas mobilis subsp. pomaceae (strain ATCC 29192 / DSM 22645 / JCM 10191 / CCUG 17912 / NBRC 13757 / NCIMB 11200 / NRRL B-4491 / Barker I)</name>
    <dbReference type="NCBI Taxonomy" id="579138"/>
    <lineage>
        <taxon>Bacteria</taxon>
        <taxon>Pseudomonadati</taxon>
        <taxon>Pseudomonadota</taxon>
        <taxon>Alphaproteobacteria</taxon>
        <taxon>Sphingomonadales</taxon>
        <taxon>Zymomonadaceae</taxon>
        <taxon>Zymomonas</taxon>
    </lineage>
</organism>
<evidence type="ECO:0000256" key="7">
    <source>
        <dbReference type="ARBA" id="ARBA00032272"/>
    </source>
</evidence>
<evidence type="ECO:0000256" key="6">
    <source>
        <dbReference type="ARBA" id="ARBA00032162"/>
    </source>
</evidence>
<evidence type="ECO:0000256" key="4">
    <source>
        <dbReference type="ARBA" id="ARBA00016377"/>
    </source>
</evidence>
<dbReference type="GO" id="GO:0016787">
    <property type="term" value="F:hydrolase activity"/>
    <property type="evidence" value="ECO:0007669"/>
    <property type="project" value="UniProtKB-KW"/>
</dbReference>
<evidence type="ECO:0000256" key="5">
    <source>
        <dbReference type="ARBA" id="ARBA00022801"/>
    </source>
</evidence>
<evidence type="ECO:0000313" key="10">
    <source>
        <dbReference type="Proteomes" id="UP000000491"/>
    </source>
</evidence>
<dbReference type="SUPFAM" id="SSF55811">
    <property type="entry name" value="Nudix"/>
    <property type="match status" value="1"/>
</dbReference>
<dbReference type="GO" id="GO:0006753">
    <property type="term" value="P:nucleoside phosphate metabolic process"/>
    <property type="evidence" value="ECO:0007669"/>
    <property type="project" value="TreeGrafter"/>
</dbReference>
<dbReference type="Gene3D" id="3.90.79.10">
    <property type="entry name" value="Nucleoside Triphosphate Pyrophosphohydrolase"/>
    <property type="match status" value="1"/>
</dbReference>
<dbReference type="InterPro" id="IPR015797">
    <property type="entry name" value="NUDIX_hydrolase-like_dom_sf"/>
</dbReference>
<feature type="domain" description="Nudix hydrolase" evidence="8">
    <location>
        <begin position="34"/>
        <end position="167"/>
    </location>
</feature>
<comment type="catalytic activity">
    <reaction evidence="1">
        <text>GDP-alpha-D-mannose + H2O = alpha-D-mannose 1-phosphate + GMP + 2 H(+)</text>
        <dbReference type="Rhea" id="RHEA:27978"/>
        <dbReference type="ChEBI" id="CHEBI:15377"/>
        <dbReference type="ChEBI" id="CHEBI:15378"/>
        <dbReference type="ChEBI" id="CHEBI:57527"/>
        <dbReference type="ChEBI" id="CHEBI:58115"/>
        <dbReference type="ChEBI" id="CHEBI:58409"/>
    </reaction>
</comment>
<comment type="cofactor">
    <cofactor evidence="2">
        <name>Mg(2+)</name>
        <dbReference type="ChEBI" id="CHEBI:18420"/>
    </cofactor>
</comment>
<evidence type="ECO:0000313" key="9">
    <source>
        <dbReference type="EMBL" id="AEI37145.1"/>
    </source>
</evidence>
<dbReference type="PROSITE" id="PS51462">
    <property type="entry name" value="NUDIX"/>
    <property type="match status" value="1"/>
</dbReference>
<protein>
    <recommendedName>
        <fullName evidence="4">GDP-mannose pyrophosphatase</fullName>
    </recommendedName>
    <alternativeName>
        <fullName evidence="6">GDP-mannose hydrolase</fullName>
    </alternativeName>
    <alternativeName>
        <fullName evidence="7">GDPMK</fullName>
    </alternativeName>
</protein>
<dbReference type="KEGG" id="zmp:Zymop_0242"/>
<comment type="similarity">
    <text evidence="3">Belongs to the Nudix hydrolase family. NudK subfamily.</text>
</comment>
<dbReference type="GO" id="GO:0019693">
    <property type="term" value="P:ribose phosphate metabolic process"/>
    <property type="evidence" value="ECO:0007669"/>
    <property type="project" value="TreeGrafter"/>
</dbReference>
<dbReference type="AlphaFoldDB" id="F8EU65"/>
<dbReference type="CDD" id="cd03424">
    <property type="entry name" value="NUDIX_ADPRase_Nudt5_UGPPase_Nudt14"/>
    <property type="match status" value="1"/>
</dbReference>
<dbReference type="PANTHER" id="PTHR11839:SF18">
    <property type="entry name" value="NUDIX HYDROLASE DOMAIN-CONTAINING PROTEIN"/>
    <property type="match status" value="1"/>
</dbReference>
<dbReference type="PANTHER" id="PTHR11839">
    <property type="entry name" value="UDP/ADP-SUGAR PYROPHOSPHATASE"/>
    <property type="match status" value="1"/>
</dbReference>
<name>F8EU65_ZYMMT</name>
<dbReference type="EMBL" id="CP002865">
    <property type="protein sequence ID" value="AEI37145.1"/>
    <property type="molecule type" value="Genomic_DNA"/>
</dbReference>
<dbReference type="InterPro" id="IPR000086">
    <property type="entry name" value="NUDIX_hydrolase_dom"/>
</dbReference>
<gene>
    <name evidence="9" type="ordered locus">Zymop_0242</name>
</gene>
<evidence type="ECO:0000256" key="1">
    <source>
        <dbReference type="ARBA" id="ARBA00000847"/>
    </source>
</evidence>
<keyword evidence="5 9" id="KW-0378">Hydrolase</keyword>
<dbReference type="Proteomes" id="UP000000491">
    <property type="component" value="Chromosome"/>
</dbReference>
<accession>F8EU65</accession>
<dbReference type="PATRIC" id="fig|579138.3.peg.258"/>
<dbReference type="RefSeq" id="WP_013933545.1">
    <property type="nucleotide sequence ID" value="NC_015709.1"/>
</dbReference>
<evidence type="ECO:0000256" key="2">
    <source>
        <dbReference type="ARBA" id="ARBA00001946"/>
    </source>
</evidence>
<dbReference type="STRING" id="579138.Zymop_0242"/>
<dbReference type="Pfam" id="PF00293">
    <property type="entry name" value="NUDIX"/>
    <property type="match status" value="1"/>
</dbReference>
<dbReference type="HOGENOM" id="CLU_062658_7_0_5"/>
<proteinExistence type="inferred from homology"/>
<evidence type="ECO:0000256" key="3">
    <source>
        <dbReference type="ARBA" id="ARBA00007275"/>
    </source>
</evidence>
<evidence type="ECO:0000259" key="8">
    <source>
        <dbReference type="PROSITE" id="PS51462"/>
    </source>
</evidence>
<dbReference type="eggNOG" id="COG0494">
    <property type="taxonomic scope" value="Bacteria"/>
</dbReference>
<sequence>MNKNPEKPLKTELLYSGKYILLNRRGSWEYASRPHNMTAAVIVAIDEDTIILVEQRRIPFDCNTIELPAGLVGDEESGESVEDAAKRELIEETGYHAEVIHNLGEFASSPGMTSEGFFLIRAEVLTKVGEGGGVDDENITVHRVKLAQLSEFIVQKRAEGLVMDAKLLLLLGPALLGKTAFPED</sequence>
<dbReference type="InterPro" id="IPR020084">
    <property type="entry name" value="NUDIX_hydrolase_CS"/>
</dbReference>